<evidence type="ECO:0000256" key="5">
    <source>
        <dbReference type="ARBA" id="ARBA00023002"/>
    </source>
</evidence>
<dbReference type="EC" id="1.11.1.24" evidence="2"/>
<keyword evidence="16" id="KW-1185">Reference proteome</keyword>
<evidence type="ECO:0000259" key="12">
    <source>
        <dbReference type="PROSITE" id="PS51352"/>
    </source>
</evidence>
<dbReference type="GO" id="GO:0034599">
    <property type="term" value="P:cellular response to oxidative stress"/>
    <property type="evidence" value="ECO:0007669"/>
    <property type="project" value="TreeGrafter"/>
</dbReference>
<dbReference type="InterPro" id="IPR000866">
    <property type="entry name" value="AhpC/TSA"/>
</dbReference>
<dbReference type="Proteomes" id="UP000326364">
    <property type="component" value="Unassembled WGS sequence"/>
</dbReference>
<evidence type="ECO:0000256" key="1">
    <source>
        <dbReference type="ARBA" id="ARBA00003330"/>
    </source>
</evidence>
<dbReference type="PANTHER" id="PTHR42801">
    <property type="entry name" value="THIOREDOXIN-DEPENDENT PEROXIDE REDUCTASE"/>
    <property type="match status" value="1"/>
</dbReference>
<evidence type="ECO:0000313" key="13">
    <source>
        <dbReference type="EMBL" id="KAA9013484.1"/>
    </source>
</evidence>
<evidence type="ECO:0000256" key="4">
    <source>
        <dbReference type="ARBA" id="ARBA00022862"/>
    </source>
</evidence>
<comment type="similarity">
    <text evidence="9">Belongs to the peroxiredoxin family. BCP/PrxQ subfamily.</text>
</comment>
<name>A0A5J5HZR4_9SPHN</name>
<dbReference type="EMBL" id="VYQB01000016">
    <property type="protein sequence ID" value="KAA9013484.1"/>
    <property type="molecule type" value="Genomic_DNA"/>
</dbReference>
<dbReference type="InterPro" id="IPR050924">
    <property type="entry name" value="Peroxiredoxin_BCP/PrxQ"/>
</dbReference>
<dbReference type="EMBL" id="VYQA01000016">
    <property type="protein sequence ID" value="KAA9026546.1"/>
    <property type="molecule type" value="Genomic_DNA"/>
</dbReference>
<evidence type="ECO:0000256" key="10">
    <source>
        <dbReference type="ARBA" id="ARBA00042639"/>
    </source>
</evidence>
<proteinExistence type="inferred from homology"/>
<dbReference type="PROSITE" id="PS51352">
    <property type="entry name" value="THIOREDOXIN_2"/>
    <property type="match status" value="1"/>
</dbReference>
<keyword evidence="6" id="KW-1015">Disulfide bond</keyword>
<comment type="function">
    <text evidence="1">Thiol-specific peroxidase that catalyzes the reduction of hydrogen peroxide and organic hydroperoxides to water and alcohols, respectively. Plays a role in cell protection against oxidative stress by detoxifying peroxides and as sensor of hydrogen peroxide-mediated signaling events.</text>
</comment>
<organism evidence="14 15">
    <name type="scientific">Sphingobium limneticum</name>
    <dbReference type="NCBI Taxonomy" id="1007511"/>
    <lineage>
        <taxon>Bacteria</taxon>
        <taxon>Pseudomonadati</taxon>
        <taxon>Pseudomonadota</taxon>
        <taxon>Alphaproteobacteria</taxon>
        <taxon>Sphingomonadales</taxon>
        <taxon>Sphingomonadaceae</taxon>
        <taxon>Sphingobium</taxon>
    </lineage>
</organism>
<comment type="catalytic activity">
    <reaction evidence="11">
        <text>a hydroperoxide + [thioredoxin]-dithiol = an alcohol + [thioredoxin]-disulfide + H2O</text>
        <dbReference type="Rhea" id="RHEA:62620"/>
        <dbReference type="Rhea" id="RHEA-COMP:10698"/>
        <dbReference type="Rhea" id="RHEA-COMP:10700"/>
        <dbReference type="ChEBI" id="CHEBI:15377"/>
        <dbReference type="ChEBI" id="CHEBI:29950"/>
        <dbReference type="ChEBI" id="CHEBI:30879"/>
        <dbReference type="ChEBI" id="CHEBI:35924"/>
        <dbReference type="ChEBI" id="CHEBI:50058"/>
        <dbReference type="EC" id="1.11.1.24"/>
    </reaction>
</comment>
<keyword evidence="4" id="KW-0049">Antioxidant</keyword>
<dbReference type="RefSeq" id="WP_120252622.1">
    <property type="nucleotide sequence ID" value="NZ_JBNNIY010000013.1"/>
</dbReference>
<evidence type="ECO:0000256" key="6">
    <source>
        <dbReference type="ARBA" id="ARBA00023157"/>
    </source>
</evidence>
<evidence type="ECO:0000313" key="14">
    <source>
        <dbReference type="EMBL" id="KAA9026546.1"/>
    </source>
</evidence>
<dbReference type="SUPFAM" id="SSF52833">
    <property type="entry name" value="Thioredoxin-like"/>
    <property type="match status" value="1"/>
</dbReference>
<evidence type="ECO:0000313" key="16">
    <source>
        <dbReference type="Proteomes" id="UP000326364"/>
    </source>
</evidence>
<evidence type="ECO:0000256" key="8">
    <source>
        <dbReference type="ARBA" id="ARBA00032824"/>
    </source>
</evidence>
<evidence type="ECO:0000313" key="15">
    <source>
        <dbReference type="Proteomes" id="UP000325933"/>
    </source>
</evidence>
<dbReference type="Proteomes" id="UP000325933">
    <property type="component" value="Unassembled WGS sequence"/>
</dbReference>
<evidence type="ECO:0000256" key="11">
    <source>
        <dbReference type="ARBA" id="ARBA00049091"/>
    </source>
</evidence>
<evidence type="ECO:0000256" key="2">
    <source>
        <dbReference type="ARBA" id="ARBA00013017"/>
    </source>
</evidence>
<dbReference type="PANTHER" id="PTHR42801:SF7">
    <property type="entry name" value="SLL1159 PROTEIN"/>
    <property type="match status" value="1"/>
</dbReference>
<dbReference type="Gene3D" id="3.40.30.10">
    <property type="entry name" value="Glutaredoxin"/>
    <property type="match status" value="1"/>
</dbReference>
<accession>A0A5J5HZR4</accession>
<dbReference type="GO" id="GO:0005737">
    <property type="term" value="C:cytoplasm"/>
    <property type="evidence" value="ECO:0007669"/>
    <property type="project" value="TreeGrafter"/>
</dbReference>
<keyword evidence="3" id="KW-0575">Peroxidase</keyword>
<keyword evidence="5" id="KW-0560">Oxidoreductase</keyword>
<dbReference type="Pfam" id="PF00578">
    <property type="entry name" value="AhpC-TSA"/>
    <property type="match status" value="1"/>
</dbReference>
<dbReference type="GO" id="GO:0045454">
    <property type="term" value="P:cell redox homeostasis"/>
    <property type="evidence" value="ECO:0007669"/>
    <property type="project" value="TreeGrafter"/>
</dbReference>
<feature type="domain" description="Thioredoxin" evidence="12">
    <location>
        <begin position="47"/>
        <end position="220"/>
    </location>
</feature>
<dbReference type="InterPro" id="IPR036249">
    <property type="entry name" value="Thioredoxin-like_sf"/>
</dbReference>
<gene>
    <name evidence="14" type="ORF">F4U95_18415</name>
    <name evidence="13" type="ORF">F4U96_18290</name>
</gene>
<protein>
    <recommendedName>
        <fullName evidence="2">thioredoxin-dependent peroxiredoxin</fullName>
        <ecNumber evidence="2">1.11.1.24</ecNumber>
    </recommendedName>
    <alternativeName>
        <fullName evidence="8">Thioredoxin peroxidase</fullName>
    </alternativeName>
    <alternativeName>
        <fullName evidence="10">Thioredoxin-dependent peroxiredoxin Bcp</fullName>
    </alternativeName>
</protein>
<dbReference type="CDD" id="cd02970">
    <property type="entry name" value="PRX_like2"/>
    <property type="match status" value="1"/>
</dbReference>
<keyword evidence="7" id="KW-0676">Redox-active center</keyword>
<dbReference type="InterPro" id="IPR013766">
    <property type="entry name" value="Thioredoxin_domain"/>
</dbReference>
<evidence type="ECO:0000256" key="9">
    <source>
        <dbReference type="ARBA" id="ARBA00038489"/>
    </source>
</evidence>
<sequence length="224" mass="24352">MAETESLTAQFEALHAERVRTWEPAQLAKNVDRRARLVADFDPKAVVQVGDVVEPFTLEGADGETLTLEDLVARGPAVLIFFRFAGCPACNLALPYYDRQLRPALEEAGIPLVAISPHLPEKGLGAISERHGLSFPVASDRGNKLARRFGISFDRDVVPEGQPTAGWIGDLTGTGSAEFPQPAVIIIDNERVVRFVDISPDWLVRTEAPAILTALADLRSKVDS</sequence>
<dbReference type="AlphaFoldDB" id="A0A5J5HZR4"/>
<evidence type="ECO:0000256" key="3">
    <source>
        <dbReference type="ARBA" id="ARBA00022559"/>
    </source>
</evidence>
<comment type="caution">
    <text evidence="14">The sequence shown here is derived from an EMBL/GenBank/DDBJ whole genome shotgun (WGS) entry which is preliminary data.</text>
</comment>
<reference evidence="15 16" key="1">
    <citation type="submission" date="2019-09" db="EMBL/GenBank/DDBJ databases">
        <authorList>
            <person name="Feng G."/>
        </authorList>
    </citation>
    <scope>NUCLEOTIDE SEQUENCE [LARGE SCALE GENOMIC DNA]</scope>
    <source>
        <strain evidence="14 15">KACC 19283</strain>
        <strain evidence="13 16">KACC 19284</strain>
    </source>
</reference>
<dbReference type="GO" id="GO:0008379">
    <property type="term" value="F:thioredoxin peroxidase activity"/>
    <property type="evidence" value="ECO:0007669"/>
    <property type="project" value="TreeGrafter"/>
</dbReference>
<evidence type="ECO:0000256" key="7">
    <source>
        <dbReference type="ARBA" id="ARBA00023284"/>
    </source>
</evidence>